<dbReference type="GO" id="GO:0032153">
    <property type="term" value="C:cell division site"/>
    <property type="evidence" value="ECO:0007669"/>
    <property type="project" value="UniProtKB-UniRule"/>
</dbReference>
<dbReference type="SMART" id="SM00864">
    <property type="entry name" value="Tubulin"/>
    <property type="match status" value="1"/>
</dbReference>
<feature type="binding site" evidence="4">
    <location>
        <position position="160"/>
    </location>
    <ligand>
        <name>GTP</name>
        <dbReference type="ChEBI" id="CHEBI:37565"/>
    </ligand>
</feature>
<feature type="binding site" evidence="4">
    <location>
        <position position="208"/>
    </location>
    <ligand>
        <name>GTP</name>
        <dbReference type="ChEBI" id="CHEBI:37565"/>
    </ligand>
</feature>
<feature type="binding site" evidence="4">
    <location>
        <begin position="45"/>
        <end position="49"/>
    </location>
    <ligand>
        <name>GTP</name>
        <dbReference type="ChEBI" id="CHEBI:37565"/>
    </ligand>
</feature>
<dbReference type="KEGG" id="tat:KUM_0624"/>
<dbReference type="SUPFAM" id="SSF55307">
    <property type="entry name" value="Tubulin C-terminal domain-like"/>
    <property type="match status" value="1"/>
</dbReference>
<feature type="binding site" evidence="4">
    <location>
        <begin position="129"/>
        <end position="131"/>
    </location>
    <ligand>
        <name>GTP</name>
        <dbReference type="ChEBI" id="CHEBI:37565"/>
    </ligand>
</feature>
<dbReference type="Gene3D" id="3.40.50.1440">
    <property type="entry name" value="Tubulin/FtsZ, GTPase domain"/>
    <property type="match status" value="1"/>
</dbReference>
<dbReference type="CDD" id="cd02201">
    <property type="entry name" value="FtsZ_type1"/>
    <property type="match status" value="1"/>
</dbReference>
<comment type="similarity">
    <text evidence="1 4">Belongs to the FtsZ family.</text>
</comment>
<dbReference type="InterPro" id="IPR000158">
    <property type="entry name" value="Cell_div_FtsZ"/>
</dbReference>
<dbReference type="HAMAP" id="MF_00909">
    <property type="entry name" value="FtsZ"/>
    <property type="match status" value="1"/>
</dbReference>
<dbReference type="EMBL" id="HE681424">
    <property type="protein sequence ID" value="CCG19421.1"/>
    <property type="molecule type" value="Genomic_DNA"/>
</dbReference>
<dbReference type="GO" id="GO:0003924">
    <property type="term" value="F:GTPase activity"/>
    <property type="evidence" value="ECO:0007669"/>
    <property type="project" value="UniProtKB-UniRule"/>
</dbReference>
<proteinExistence type="inferred from homology"/>
<keyword evidence="4" id="KW-0131">Cell cycle</keyword>
<dbReference type="InterPro" id="IPR037103">
    <property type="entry name" value="Tubulin/FtsZ-like_C"/>
</dbReference>
<dbReference type="Gene3D" id="3.30.1330.20">
    <property type="entry name" value="Tubulin/FtsZ, C-terminal domain"/>
    <property type="match status" value="1"/>
</dbReference>
<dbReference type="InterPro" id="IPR018316">
    <property type="entry name" value="Tubulin/FtsZ_2-layer-sand-dom"/>
</dbReference>
<comment type="function">
    <text evidence="4">Essential cell division protein that forms a contractile ring structure (Z ring) at the future cell division site. The regulation of the ring assembly controls the timing and the location of cell division. One of the functions of the FtsZ ring is to recruit other cell division proteins to the septum to produce a new cell wall between the dividing cells. Binds GTP and shows GTPase activity.</text>
</comment>
<evidence type="ECO:0000256" key="3">
    <source>
        <dbReference type="ARBA" id="ARBA00023134"/>
    </source>
</evidence>
<evidence type="ECO:0000259" key="7">
    <source>
        <dbReference type="SMART" id="SM00864"/>
    </source>
</evidence>
<dbReference type="SMART" id="SM00865">
    <property type="entry name" value="Tubulin_C"/>
    <property type="match status" value="1"/>
</dbReference>
<evidence type="ECO:0000256" key="6">
    <source>
        <dbReference type="SAM" id="MobiDB-lite"/>
    </source>
</evidence>
<dbReference type="RefSeq" id="WP_015551528.1">
    <property type="nucleotide sequence ID" value="NC_021033.1"/>
</dbReference>
<dbReference type="PANTHER" id="PTHR30314:SF3">
    <property type="entry name" value="MITOCHONDRIAL DIVISION PROTEIN FSZA"/>
    <property type="match status" value="1"/>
</dbReference>
<reference evidence="9" key="1">
    <citation type="journal article" date="2012" name="Vet. Microbiol.">
        <title>Comparative genomic analyses of the Taylorellae.</title>
        <authorList>
            <person name="Hauser H."/>
            <person name="Richter D.C."/>
            <person name="van Tonder A."/>
            <person name="Clark L."/>
            <person name="Preston A."/>
        </authorList>
    </citation>
    <scope>NUCLEOTIDE SEQUENCE</scope>
    <source>
        <strain evidence="9">14/45</strain>
    </source>
</reference>
<evidence type="ECO:0000256" key="1">
    <source>
        <dbReference type="ARBA" id="ARBA00009690"/>
    </source>
</evidence>
<comment type="subcellular location">
    <subcellularLocation>
        <location evidence="4">Cytoplasm</location>
    </subcellularLocation>
    <text evidence="4">Assembles at midcell at the inner surface of the cytoplasmic membrane.</text>
</comment>
<evidence type="ECO:0000313" key="9">
    <source>
        <dbReference type="EMBL" id="CCG19421.1"/>
    </source>
</evidence>
<sequence>MSELGFSVSEGASTSVASSNNTLGFGISENSQPGNQLIKVLGIGGAGCNAVNHMIQSGIAGVDFIVANTDRQALEQSLAPTKIALGTTGLGAGARPDAGKEATEKSKEEIKKAIEGAKILFITAGMGGGTGTGGAPCIAEIANELGILTIAIVTKPFKFEGKKRMQVAVEGVKELSEHARSIIVVLNEKLEETLDGNLPFEDCLKEADKVLYNACAGIAEIINSGGYINVDFQDVLTIMSELGKAMLGTAEARGENRAEDAINQAISSNLLEDVDIRGAFGVIVNITAANPTRAEVSKINNLVSEMVSEDATIINGVNYDASMGDRLRVTVIATGLGSKPNLQVVKDEDDESALNHVNQVNQVSGTGTDGIALFRPENPNSTASISIRRGSRIANPLSSTSDNRDVPAYLRRQNN</sequence>
<dbReference type="GO" id="GO:0005525">
    <property type="term" value="F:GTP binding"/>
    <property type="evidence" value="ECO:0007669"/>
    <property type="project" value="UniProtKB-UniRule"/>
</dbReference>
<comment type="subunit">
    <text evidence="4">Homodimer. Polymerizes to form a dynamic ring structure in a strictly GTP-dependent manner. Interacts directly with several other division proteins.</text>
</comment>
<dbReference type="AlphaFoldDB" id="I7JRE5"/>
<evidence type="ECO:0000256" key="2">
    <source>
        <dbReference type="ARBA" id="ARBA00022741"/>
    </source>
</evidence>
<feature type="domain" description="Tubulin/FtsZ GTPase" evidence="7">
    <location>
        <begin position="37"/>
        <end position="226"/>
    </location>
</feature>
<organism evidence="9">
    <name type="scientific">Taylorella asinigenitalis 14/45</name>
    <dbReference type="NCBI Taxonomy" id="1091495"/>
    <lineage>
        <taxon>Bacteria</taxon>
        <taxon>Pseudomonadati</taxon>
        <taxon>Pseudomonadota</taxon>
        <taxon>Betaproteobacteria</taxon>
        <taxon>Burkholderiales</taxon>
        <taxon>Alcaligenaceae</taxon>
        <taxon>Taylorella</taxon>
    </lineage>
</organism>
<accession>I7JRE5</accession>
<dbReference type="FunFam" id="3.40.50.1440:FF:000001">
    <property type="entry name" value="Cell division protein FtsZ"/>
    <property type="match status" value="1"/>
</dbReference>
<dbReference type="NCBIfam" id="TIGR00065">
    <property type="entry name" value="ftsZ"/>
    <property type="match status" value="1"/>
</dbReference>
<dbReference type="InterPro" id="IPR045061">
    <property type="entry name" value="FtsZ/CetZ"/>
</dbReference>
<dbReference type="Pfam" id="PF12327">
    <property type="entry name" value="FtsZ_C"/>
    <property type="match status" value="1"/>
</dbReference>
<feature type="domain" description="Tubulin/FtsZ 2-layer sandwich" evidence="8">
    <location>
        <begin position="228"/>
        <end position="345"/>
    </location>
</feature>
<dbReference type="GO" id="GO:0000917">
    <property type="term" value="P:division septum assembly"/>
    <property type="evidence" value="ECO:0007669"/>
    <property type="project" value="UniProtKB-KW"/>
</dbReference>
<dbReference type="InterPro" id="IPR008280">
    <property type="entry name" value="Tub_FtsZ_C"/>
</dbReference>
<dbReference type="HOGENOM" id="CLU_024865_0_5_4"/>
<dbReference type="PANTHER" id="PTHR30314">
    <property type="entry name" value="CELL DIVISION PROTEIN FTSZ-RELATED"/>
    <property type="match status" value="1"/>
</dbReference>
<evidence type="ECO:0000259" key="8">
    <source>
        <dbReference type="SMART" id="SM00865"/>
    </source>
</evidence>
<dbReference type="Pfam" id="PF00091">
    <property type="entry name" value="Tubulin"/>
    <property type="match status" value="1"/>
</dbReference>
<feature type="region of interest" description="Disordered" evidence="6">
    <location>
        <begin position="394"/>
        <end position="415"/>
    </location>
</feature>
<feature type="binding site" evidence="4">
    <location>
        <position position="164"/>
    </location>
    <ligand>
        <name>GTP</name>
        <dbReference type="ChEBI" id="CHEBI:37565"/>
    </ligand>
</feature>
<dbReference type="InterPro" id="IPR036525">
    <property type="entry name" value="Tubulin/FtsZ_GTPase_sf"/>
</dbReference>
<keyword evidence="4" id="KW-0717">Septation</keyword>
<protein>
    <recommendedName>
        <fullName evidence="4 5">Cell division protein FtsZ</fullName>
    </recommendedName>
</protein>
<name>I7JRE5_9BURK</name>
<dbReference type="GO" id="GO:0005737">
    <property type="term" value="C:cytoplasm"/>
    <property type="evidence" value="ECO:0007669"/>
    <property type="project" value="UniProtKB-SubCell"/>
</dbReference>
<dbReference type="InterPro" id="IPR024757">
    <property type="entry name" value="FtsZ_C"/>
</dbReference>
<dbReference type="GO" id="GO:0051258">
    <property type="term" value="P:protein polymerization"/>
    <property type="evidence" value="ECO:0007669"/>
    <property type="project" value="UniProtKB-UniRule"/>
</dbReference>
<dbReference type="GO" id="GO:0043093">
    <property type="term" value="P:FtsZ-dependent cytokinesis"/>
    <property type="evidence" value="ECO:0007669"/>
    <property type="project" value="UniProtKB-UniRule"/>
</dbReference>
<keyword evidence="4" id="KW-0963">Cytoplasm</keyword>
<keyword evidence="3 4" id="KW-0342">GTP-binding</keyword>
<gene>
    <name evidence="4 9" type="primary">ftsZ</name>
    <name evidence="9" type="ORF">KUM_0624</name>
</gene>
<dbReference type="InterPro" id="IPR003008">
    <property type="entry name" value="Tubulin_FtsZ_GTPase"/>
</dbReference>
<keyword evidence="2 4" id="KW-0547">Nucleotide-binding</keyword>
<evidence type="ECO:0000256" key="5">
    <source>
        <dbReference type="NCBIfam" id="TIGR00065"/>
    </source>
</evidence>
<keyword evidence="4 9" id="KW-0132">Cell division</keyword>
<evidence type="ECO:0000256" key="4">
    <source>
        <dbReference type="HAMAP-Rule" id="MF_00909"/>
    </source>
</evidence>
<dbReference type="PRINTS" id="PR00423">
    <property type="entry name" value="CELLDVISFTSZ"/>
</dbReference>
<dbReference type="SUPFAM" id="SSF52490">
    <property type="entry name" value="Tubulin nucleotide-binding domain-like"/>
    <property type="match status" value="1"/>
</dbReference>